<evidence type="ECO:0000313" key="5">
    <source>
        <dbReference type="Proteomes" id="UP000005240"/>
    </source>
</evidence>
<feature type="compositionally biased region" description="Polar residues" evidence="1">
    <location>
        <begin position="493"/>
        <end position="502"/>
    </location>
</feature>
<protein>
    <submittedName>
        <fullName evidence="4">BHLH domain-containing protein</fullName>
    </submittedName>
</protein>
<dbReference type="PROSITE" id="PS50888">
    <property type="entry name" value="BHLH"/>
    <property type="match status" value="1"/>
</dbReference>
<feature type="compositionally biased region" description="Polar residues" evidence="1">
    <location>
        <begin position="431"/>
        <end position="441"/>
    </location>
</feature>
<feature type="region of interest" description="Disordered" evidence="1">
    <location>
        <begin position="295"/>
        <end position="318"/>
    </location>
</feature>
<feature type="region of interest" description="Disordered" evidence="1">
    <location>
        <begin position="139"/>
        <end position="159"/>
    </location>
</feature>
<dbReference type="InterPro" id="IPR036638">
    <property type="entry name" value="HLH_DNA-bd_sf"/>
</dbReference>
<name>A0A180GAW2_PUCT1</name>
<feature type="compositionally biased region" description="Polar residues" evidence="1">
    <location>
        <begin position="553"/>
        <end position="570"/>
    </location>
</feature>
<keyword evidence="5" id="KW-1185">Reference proteome</keyword>
<dbReference type="Proteomes" id="UP000005240">
    <property type="component" value="Unassembled WGS sequence"/>
</dbReference>
<evidence type="ECO:0000256" key="1">
    <source>
        <dbReference type="SAM" id="MobiDB-lite"/>
    </source>
</evidence>
<feature type="domain" description="BHLH" evidence="2">
    <location>
        <begin position="640"/>
        <end position="724"/>
    </location>
</feature>
<feature type="compositionally biased region" description="Low complexity" evidence="1">
    <location>
        <begin position="140"/>
        <end position="150"/>
    </location>
</feature>
<dbReference type="VEuPathDB" id="FungiDB:PTTG_06170"/>
<dbReference type="OrthoDB" id="5344169at2759"/>
<feature type="compositionally biased region" description="Polar residues" evidence="1">
    <location>
        <begin position="748"/>
        <end position="760"/>
    </location>
</feature>
<feature type="region of interest" description="Disordered" evidence="1">
    <location>
        <begin position="582"/>
        <end position="652"/>
    </location>
</feature>
<reference evidence="3" key="2">
    <citation type="submission" date="2016-05" db="EMBL/GenBank/DDBJ databases">
        <title>Comparative analysis highlights variable genome content of wheat rusts and divergence of the mating loci.</title>
        <authorList>
            <person name="Cuomo C.A."/>
            <person name="Bakkeren G."/>
            <person name="Szabo L."/>
            <person name="Khalil H."/>
            <person name="Joly D."/>
            <person name="Goldberg J."/>
            <person name="Young S."/>
            <person name="Zeng Q."/>
            <person name="Fellers J."/>
        </authorList>
    </citation>
    <scope>NUCLEOTIDE SEQUENCE [LARGE SCALE GENOMIC DNA]</scope>
    <source>
        <strain evidence="3">1-1 BBBD Race 1</strain>
    </source>
</reference>
<feature type="region of interest" description="Disordered" evidence="1">
    <location>
        <begin position="332"/>
        <end position="507"/>
    </location>
</feature>
<feature type="compositionally biased region" description="Low complexity" evidence="1">
    <location>
        <begin position="88"/>
        <end position="102"/>
    </location>
</feature>
<feature type="region of interest" description="Disordered" evidence="1">
    <location>
        <begin position="551"/>
        <end position="570"/>
    </location>
</feature>
<feature type="compositionally biased region" description="Polar residues" evidence="1">
    <location>
        <begin position="692"/>
        <end position="706"/>
    </location>
</feature>
<dbReference type="EMBL" id="ADAS02000116">
    <property type="protein sequence ID" value="OAV89876.1"/>
    <property type="molecule type" value="Genomic_DNA"/>
</dbReference>
<dbReference type="Pfam" id="PF00010">
    <property type="entry name" value="HLH"/>
    <property type="match status" value="1"/>
</dbReference>
<feature type="compositionally biased region" description="Basic and acidic residues" evidence="1">
    <location>
        <begin position="820"/>
        <end position="841"/>
    </location>
</feature>
<feature type="region of interest" description="Disordered" evidence="1">
    <location>
        <begin position="79"/>
        <end position="102"/>
    </location>
</feature>
<dbReference type="EnsemblFungi" id="PTTG_06170-t43_1">
    <property type="protein sequence ID" value="PTTG_06170-t43_1-p1"/>
    <property type="gene ID" value="PTTG_06170"/>
</dbReference>
<evidence type="ECO:0000259" key="2">
    <source>
        <dbReference type="PROSITE" id="PS50888"/>
    </source>
</evidence>
<feature type="compositionally biased region" description="Basic and acidic residues" evidence="1">
    <location>
        <begin position="409"/>
        <end position="418"/>
    </location>
</feature>
<feature type="compositionally biased region" description="Low complexity" evidence="1">
    <location>
        <begin position="772"/>
        <end position="781"/>
    </location>
</feature>
<feature type="region of interest" description="Disordered" evidence="1">
    <location>
        <begin position="524"/>
        <end position="544"/>
    </location>
</feature>
<feature type="region of interest" description="Disordered" evidence="1">
    <location>
        <begin position="25"/>
        <end position="46"/>
    </location>
</feature>
<evidence type="ECO:0000313" key="4">
    <source>
        <dbReference type="EnsemblFungi" id="PTTG_06170-t43_1-p1"/>
    </source>
</evidence>
<dbReference type="InterPro" id="IPR011598">
    <property type="entry name" value="bHLH_dom"/>
</dbReference>
<feature type="compositionally biased region" description="Basic and acidic residues" evidence="1">
    <location>
        <begin position="673"/>
        <end position="686"/>
    </location>
</feature>
<reference evidence="4 5" key="3">
    <citation type="journal article" date="2017" name="G3 (Bethesda)">
        <title>Comparative analysis highlights variable genome content of wheat rusts and divergence of the mating loci.</title>
        <authorList>
            <person name="Cuomo C.A."/>
            <person name="Bakkeren G."/>
            <person name="Khalil H.B."/>
            <person name="Panwar V."/>
            <person name="Joly D."/>
            <person name="Linning R."/>
            <person name="Sakthikumar S."/>
            <person name="Song X."/>
            <person name="Adiconis X."/>
            <person name="Fan L."/>
            <person name="Goldberg J.M."/>
            <person name="Levin J.Z."/>
            <person name="Young S."/>
            <person name="Zeng Q."/>
            <person name="Anikster Y."/>
            <person name="Bruce M."/>
            <person name="Wang M."/>
            <person name="Yin C."/>
            <person name="McCallum B."/>
            <person name="Szabo L.J."/>
            <person name="Hulbert S."/>
            <person name="Chen X."/>
            <person name="Fellers J.P."/>
        </authorList>
    </citation>
    <scope>NUCLEOTIDE SEQUENCE</scope>
    <source>
        <strain evidence="5">Isolate 1-1 / race 1 (BBBD)</strain>
        <strain evidence="4">isolate 1-1 / race 1 (BBBD)</strain>
    </source>
</reference>
<feature type="region of interest" description="Disordered" evidence="1">
    <location>
        <begin position="748"/>
        <end position="789"/>
    </location>
</feature>
<dbReference type="SMART" id="SM00353">
    <property type="entry name" value="HLH"/>
    <property type="match status" value="1"/>
</dbReference>
<evidence type="ECO:0000313" key="3">
    <source>
        <dbReference type="EMBL" id="OAV89876.1"/>
    </source>
</evidence>
<gene>
    <name evidence="3" type="ORF">PTTG_06170</name>
</gene>
<dbReference type="STRING" id="630390.A0A180GAW2"/>
<feature type="compositionally biased region" description="Polar residues" evidence="1">
    <location>
        <begin position="332"/>
        <end position="344"/>
    </location>
</feature>
<organism evidence="3">
    <name type="scientific">Puccinia triticina (isolate 1-1 / race 1 (BBBD))</name>
    <name type="common">Brown leaf rust fungus</name>
    <dbReference type="NCBI Taxonomy" id="630390"/>
    <lineage>
        <taxon>Eukaryota</taxon>
        <taxon>Fungi</taxon>
        <taxon>Dikarya</taxon>
        <taxon>Basidiomycota</taxon>
        <taxon>Pucciniomycotina</taxon>
        <taxon>Pucciniomycetes</taxon>
        <taxon>Pucciniales</taxon>
        <taxon>Pucciniaceae</taxon>
        <taxon>Puccinia</taxon>
    </lineage>
</organism>
<proteinExistence type="predicted"/>
<feature type="compositionally biased region" description="Polar residues" evidence="1">
    <location>
        <begin position="474"/>
        <end position="483"/>
    </location>
</feature>
<dbReference type="AlphaFoldDB" id="A0A180GAW2"/>
<feature type="region of interest" description="Disordered" evidence="1">
    <location>
        <begin position="820"/>
        <end position="850"/>
    </location>
</feature>
<feature type="region of interest" description="Disordered" evidence="1">
    <location>
        <begin position="670"/>
        <end position="708"/>
    </location>
</feature>
<dbReference type="Gene3D" id="4.10.280.10">
    <property type="entry name" value="Helix-loop-helix DNA-binding domain"/>
    <property type="match status" value="1"/>
</dbReference>
<dbReference type="GO" id="GO:0046983">
    <property type="term" value="F:protein dimerization activity"/>
    <property type="evidence" value="ECO:0007669"/>
    <property type="project" value="InterPro"/>
</dbReference>
<feature type="compositionally biased region" description="Polar residues" evidence="1">
    <location>
        <begin position="371"/>
        <end position="389"/>
    </location>
</feature>
<reference evidence="3" key="1">
    <citation type="submission" date="2009-11" db="EMBL/GenBank/DDBJ databases">
        <authorList>
            <consortium name="The Broad Institute Genome Sequencing Platform"/>
            <person name="Ward D."/>
            <person name="Feldgarden M."/>
            <person name="Earl A."/>
            <person name="Young S.K."/>
            <person name="Zeng Q."/>
            <person name="Koehrsen M."/>
            <person name="Alvarado L."/>
            <person name="Berlin A."/>
            <person name="Bochicchio J."/>
            <person name="Borenstein D."/>
            <person name="Chapman S.B."/>
            <person name="Chen Z."/>
            <person name="Engels R."/>
            <person name="Freedman E."/>
            <person name="Gellesch M."/>
            <person name="Goldberg J."/>
            <person name="Griggs A."/>
            <person name="Gujja S."/>
            <person name="Heilman E."/>
            <person name="Heiman D."/>
            <person name="Hepburn T."/>
            <person name="Howarth C."/>
            <person name="Jen D."/>
            <person name="Larson L."/>
            <person name="Lewis B."/>
            <person name="Mehta T."/>
            <person name="Park D."/>
            <person name="Pearson M."/>
            <person name="Roberts A."/>
            <person name="Saif S."/>
            <person name="Shea T."/>
            <person name="Shenoy N."/>
            <person name="Sisk P."/>
            <person name="Stolte C."/>
            <person name="Sykes S."/>
            <person name="Thomson T."/>
            <person name="Walk T."/>
            <person name="White J."/>
            <person name="Yandava C."/>
            <person name="Izard J."/>
            <person name="Baranova O.V."/>
            <person name="Blanton J.M."/>
            <person name="Tanner A.C."/>
            <person name="Dewhirst F.E."/>
            <person name="Haas B."/>
            <person name="Nusbaum C."/>
            <person name="Birren B."/>
        </authorList>
    </citation>
    <scope>NUCLEOTIDE SEQUENCE [LARGE SCALE GENOMIC DNA]</scope>
    <source>
        <strain evidence="3">1-1 BBBD Race 1</strain>
    </source>
</reference>
<sequence length="850" mass="93042">MSNYRHQHQHEHQQQQIANQTTTSTINNLPFGLGNNNHSPALSGSRSDIESDAAIKNALVGLSPDTRQSLLTILLATQSNKKQEPQQHQHQHQQQPGPSHQQLYQQIDLDQRIQSPGHMNYQPNSNWNDLNFIPSLLANQQHQHQQQQQQPLHSELPSPILSGQVSQHAYHTNLSETLPHEITPVLSPSMTPLSTFSTSSYPSSATISDTLSSRSSAHPPFQSSNHQLEFFSPLTSPALRPLGHHDSAQINRAEIHHQAPANFQTVTHAMPALIDQAATLGLSAHQSFMVGDRISASASASQSDHNHKPPPQLSSQTHLTQPASTIFLSQSNFIPHPDSVTTTNPAPPIPDVGPCQNDHTNQSPILHPHHSSSNSINMPATPSTSSTKLSGRQRPSRSSKSRPSPLIRPLDKATEICADRSSSAKRARSLTGASVSMSPSFPSGLAKMGLADSPSPIDMQSRELNSISSSSSSVVENPATSSHALPAMPPPQALSSIPSNPNEWRLQPMTPASLFNFEKPLAAEAPMGKPTDNFQGAENGGCGKWKTVEETSEYGQRSGQTNQSAVNDQESAGNFDKCLQVEQPSQSTGSSRSGSKEKTILNSGRSRSKDTNPKRKKNGANKVRLDSMATMNDEEEGPEHRRSSHKVAEQRRRDSLKMCFEDLRHILPPIQWNEKEEGQAQEKRPGEGNVGGQRSMNAFDPSNPNKGMSKVALLRRSNEYILRLKERLKRRDGAIEMLVQMLADQPLGSLSSQSNAPQKTQEAKEADGPNGGSPSRPSTSSTHGQLKAQDALQALEDSFSHGHNQEVVAGLRTILNEIRMEKQEDKDDHRLNHSNHTDRRRGSFSGEELD</sequence>
<feature type="compositionally biased region" description="Low complexity" evidence="1">
    <location>
        <begin position="582"/>
        <end position="593"/>
    </location>
</feature>
<feature type="compositionally biased region" description="Basic and acidic residues" evidence="1">
    <location>
        <begin position="638"/>
        <end position="652"/>
    </location>
</feature>
<reference evidence="4" key="4">
    <citation type="submission" date="2025-05" db="UniProtKB">
        <authorList>
            <consortium name="EnsemblFungi"/>
        </authorList>
    </citation>
    <scope>IDENTIFICATION</scope>
    <source>
        <strain evidence="4">isolate 1-1 / race 1 (BBBD)</strain>
    </source>
</reference>
<dbReference type="SUPFAM" id="SSF47459">
    <property type="entry name" value="HLH, helix-loop-helix DNA-binding domain"/>
    <property type="match status" value="1"/>
</dbReference>
<accession>A0A180GAW2</accession>